<feature type="transmembrane region" description="Helical" evidence="9">
    <location>
        <begin position="219"/>
        <end position="241"/>
    </location>
</feature>
<feature type="transmembrane region" description="Helical" evidence="9">
    <location>
        <begin position="359"/>
        <end position="379"/>
    </location>
</feature>
<protein>
    <submittedName>
        <fullName evidence="10">Serine transporter</fullName>
    </submittedName>
</protein>
<dbReference type="GO" id="GO:0003333">
    <property type="term" value="P:amino acid transmembrane transport"/>
    <property type="evidence" value="ECO:0007669"/>
    <property type="project" value="InterPro"/>
</dbReference>
<evidence type="ECO:0000313" key="10">
    <source>
        <dbReference type="EMBL" id="QFQ02221.1"/>
    </source>
</evidence>
<feature type="transmembrane region" description="Helical" evidence="9">
    <location>
        <begin position="262"/>
        <end position="287"/>
    </location>
</feature>
<keyword evidence="11" id="KW-1185">Reference proteome</keyword>
<keyword evidence="4" id="KW-0997">Cell inner membrane</keyword>
<dbReference type="OrthoDB" id="1627372at2"/>
<feature type="compositionally biased region" description="Basic and acidic residues" evidence="8">
    <location>
        <begin position="1"/>
        <end position="13"/>
    </location>
</feature>
<evidence type="ECO:0000313" key="11">
    <source>
        <dbReference type="Proteomes" id="UP000326711"/>
    </source>
</evidence>
<evidence type="ECO:0000256" key="5">
    <source>
        <dbReference type="ARBA" id="ARBA00022692"/>
    </source>
</evidence>
<feature type="region of interest" description="Disordered" evidence="8">
    <location>
        <begin position="1"/>
        <end position="23"/>
    </location>
</feature>
<dbReference type="EMBL" id="CP045032">
    <property type="protein sequence ID" value="QFQ02221.1"/>
    <property type="molecule type" value="Genomic_DNA"/>
</dbReference>
<dbReference type="GO" id="GO:0005886">
    <property type="term" value="C:plasma membrane"/>
    <property type="evidence" value="ECO:0007669"/>
    <property type="project" value="UniProtKB-SubCell"/>
</dbReference>
<keyword evidence="3" id="KW-1003">Cell membrane</keyword>
<keyword evidence="7 9" id="KW-0472">Membrane</keyword>
<name>A0A5J6Z774_9CORY</name>
<feature type="transmembrane region" description="Helical" evidence="9">
    <location>
        <begin position="152"/>
        <end position="172"/>
    </location>
</feature>
<dbReference type="KEGG" id="cuo:CUROG_04215"/>
<feature type="transmembrane region" description="Helical" evidence="9">
    <location>
        <begin position="38"/>
        <end position="58"/>
    </location>
</feature>
<evidence type="ECO:0000256" key="4">
    <source>
        <dbReference type="ARBA" id="ARBA00022519"/>
    </source>
</evidence>
<sequence length="441" mass="47992">MSEHADQQTELRADSANNTVTKNRRAEAEAQVRPISTLSWSITLFGTAIGAGVLFLPIDSGRFGFWPLLIATILIGPMVFLSHRAVSRLVAASPHRGQDILVVLSKYFGPAGGALIALVYWLCLFPVVLIYGVSITNTVDSFIVNQLNGPSINRALLSLICVGAMTASFAFGQRVMMKVAQFLVYPLIAALAIVAIYLIPQWDLASFMDYEGYQGIGGFLSSFVLILPVLVFSFSFLAALSQFSLDMQRQFGKRSEQKSSQVLLLTTILLVALTMFFVWSCVMALGADGMKQAREDNIPVLSYFANVTGAQFMAYMAPLVSVAAITSSYFGHVLGTTEGTRYLFRLAAPKTAANFSDAAMNRLCLLFIFLATTIVSALNPPVLDLITLVAGPLFGVLLFLLPVYTIHRIDALAKFRPLVSNWFVAVMGILVVAASVWSMFT</sequence>
<feature type="transmembrane region" description="Helical" evidence="9">
    <location>
        <begin position="107"/>
        <end position="132"/>
    </location>
</feature>
<feature type="transmembrane region" description="Helical" evidence="9">
    <location>
        <begin position="385"/>
        <end position="406"/>
    </location>
</feature>
<dbReference type="AlphaFoldDB" id="A0A5J6Z774"/>
<dbReference type="Pfam" id="PF03222">
    <property type="entry name" value="Trp_Tyr_perm"/>
    <property type="match status" value="1"/>
</dbReference>
<dbReference type="PANTHER" id="PTHR35334">
    <property type="entry name" value="SERINE TRANSPORTER"/>
    <property type="match status" value="1"/>
</dbReference>
<evidence type="ECO:0000256" key="1">
    <source>
        <dbReference type="ARBA" id="ARBA00004429"/>
    </source>
</evidence>
<accession>A0A5J6Z774</accession>
<organism evidence="10 11">
    <name type="scientific">Corynebacterium urogenitale</name>
    <dbReference type="NCBI Taxonomy" id="2487892"/>
    <lineage>
        <taxon>Bacteria</taxon>
        <taxon>Bacillati</taxon>
        <taxon>Actinomycetota</taxon>
        <taxon>Actinomycetes</taxon>
        <taxon>Mycobacteriales</taxon>
        <taxon>Corynebacteriaceae</taxon>
        <taxon>Corynebacterium</taxon>
    </lineage>
</organism>
<dbReference type="PANTHER" id="PTHR35334:SF2">
    <property type="entry name" value="SERINE TRANSPORTER SDAC"/>
    <property type="match status" value="1"/>
</dbReference>
<evidence type="ECO:0000256" key="2">
    <source>
        <dbReference type="ARBA" id="ARBA00022448"/>
    </source>
</evidence>
<evidence type="ECO:0000256" key="3">
    <source>
        <dbReference type="ARBA" id="ARBA00022475"/>
    </source>
</evidence>
<keyword evidence="5 9" id="KW-0812">Transmembrane</keyword>
<dbReference type="RefSeq" id="WP_151902612.1">
    <property type="nucleotide sequence ID" value="NZ_CP045032.1"/>
</dbReference>
<comment type="subcellular location">
    <subcellularLocation>
        <location evidence="1">Cell inner membrane</location>
        <topology evidence="1">Multi-pass membrane protein</topology>
    </subcellularLocation>
</comment>
<evidence type="ECO:0000256" key="7">
    <source>
        <dbReference type="ARBA" id="ARBA00023136"/>
    </source>
</evidence>
<feature type="transmembrane region" description="Helical" evidence="9">
    <location>
        <begin position="312"/>
        <end position="335"/>
    </location>
</feature>
<keyword evidence="2" id="KW-0813">Transport</keyword>
<reference evidence="11" key="1">
    <citation type="submission" date="2019-10" db="EMBL/GenBank/DDBJ databases">
        <title>Complete genome sequence of Corynebacterium urogenitalis DSM 108747, isolated from the genital tract of a cow.</title>
        <authorList>
            <person name="Ruckert C."/>
            <person name="Ballas P."/>
            <person name="Wagener K."/>
            <person name="Drillich M."/>
            <person name="Kaempfer P."/>
            <person name="Busse H.-J."/>
            <person name="Ehling-Schulz M."/>
        </authorList>
    </citation>
    <scope>NUCLEOTIDE SEQUENCE [LARGE SCALE GENOMIC DNA]</scope>
    <source>
        <strain evidence="11">LMM 1652</strain>
    </source>
</reference>
<dbReference type="Gene3D" id="1.20.1740.10">
    <property type="entry name" value="Amino acid/polyamine transporter I"/>
    <property type="match status" value="1"/>
</dbReference>
<evidence type="ECO:0000256" key="6">
    <source>
        <dbReference type="ARBA" id="ARBA00022989"/>
    </source>
</evidence>
<feature type="transmembrane region" description="Helical" evidence="9">
    <location>
        <begin position="64"/>
        <end position="86"/>
    </location>
</feature>
<gene>
    <name evidence="10" type="primary">sdaC</name>
    <name evidence="10" type="ORF">CUROG_04215</name>
</gene>
<proteinExistence type="predicted"/>
<keyword evidence="6 9" id="KW-1133">Transmembrane helix</keyword>
<feature type="transmembrane region" description="Helical" evidence="9">
    <location>
        <begin position="179"/>
        <end position="199"/>
    </location>
</feature>
<evidence type="ECO:0000256" key="8">
    <source>
        <dbReference type="SAM" id="MobiDB-lite"/>
    </source>
</evidence>
<feature type="transmembrane region" description="Helical" evidence="9">
    <location>
        <begin position="418"/>
        <end position="440"/>
    </location>
</feature>
<dbReference type="Proteomes" id="UP000326711">
    <property type="component" value="Chromosome"/>
</dbReference>
<evidence type="ECO:0000256" key="9">
    <source>
        <dbReference type="SAM" id="Phobius"/>
    </source>
</evidence>
<dbReference type="InterPro" id="IPR018227">
    <property type="entry name" value="Amino_acid_transport_2"/>
</dbReference>